<dbReference type="EMBL" id="MXAV01000033">
    <property type="protein sequence ID" value="PKY10804.1"/>
    <property type="molecule type" value="Genomic_DNA"/>
</dbReference>
<comment type="caution">
    <text evidence="2">The sequence shown here is derived from an EMBL/GenBank/DDBJ whole genome shotgun (WGS) entry which is preliminary data.</text>
</comment>
<dbReference type="AlphaFoldDB" id="A0A2I1DLR4"/>
<reference evidence="2 3" key="1">
    <citation type="submission" date="2017-03" db="EMBL/GenBank/DDBJ databases">
        <title>Draft genime sequence of the acidophilic sulfur-oxidizing bacterium Acidithiobacillus sp. SH, isolated from seawater.</title>
        <authorList>
            <person name="Sharmin S."/>
            <person name="Tokuhisa M."/>
            <person name="Kanao T."/>
            <person name="Kamimura K."/>
        </authorList>
    </citation>
    <scope>NUCLEOTIDE SEQUENCE [LARGE SCALE GENOMIC DNA]</scope>
    <source>
        <strain evidence="2 3">SH</strain>
    </source>
</reference>
<protein>
    <submittedName>
        <fullName evidence="2">Uncharacterized protein</fullName>
    </submittedName>
</protein>
<dbReference type="InParanoid" id="A0A2I1DLR4"/>
<dbReference type="OrthoDB" id="9799796at2"/>
<organism evidence="2 3">
    <name type="scientific">Acidithiobacillus marinus</name>
    <dbReference type="NCBI Taxonomy" id="187490"/>
    <lineage>
        <taxon>Bacteria</taxon>
        <taxon>Pseudomonadati</taxon>
        <taxon>Pseudomonadota</taxon>
        <taxon>Acidithiobacillia</taxon>
        <taxon>Acidithiobacillales</taxon>
        <taxon>Acidithiobacillaceae</taxon>
        <taxon>Acidithiobacillus</taxon>
    </lineage>
</organism>
<proteinExistence type="predicted"/>
<feature type="coiled-coil region" evidence="1">
    <location>
        <begin position="21"/>
        <end position="55"/>
    </location>
</feature>
<keyword evidence="3" id="KW-1185">Reference proteome</keyword>
<accession>A0A2I1DLR4</accession>
<gene>
    <name evidence="2" type="ORF">B1757_07550</name>
</gene>
<dbReference type="Proteomes" id="UP000234329">
    <property type="component" value="Unassembled WGS sequence"/>
</dbReference>
<name>A0A2I1DLR4_9PROT</name>
<keyword evidence="1" id="KW-0175">Coiled coil</keyword>
<sequence length="71" mass="8114">MAITDKMWEALTTVIKMNDKVERLAEVVKSQQGKIETLTERVIRLETALEIALSRPVMTRIGATQLDERKD</sequence>
<evidence type="ECO:0000313" key="3">
    <source>
        <dbReference type="Proteomes" id="UP000234329"/>
    </source>
</evidence>
<dbReference type="RefSeq" id="WP_101537737.1">
    <property type="nucleotide sequence ID" value="NZ_MXAV01000033.1"/>
</dbReference>
<evidence type="ECO:0000313" key="2">
    <source>
        <dbReference type="EMBL" id="PKY10804.1"/>
    </source>
</evidence>
<evidence type="ECO:0000256" key="1">
    <source>
        <dbReference type="SAM" id="Coils"/>
    </source>
</evidence>